<protein>
    <submittedName>
        <fullName evidence="2">Uncharacterized protein</fullName>
    </submittedName>
</protein>
<feature type="region of interest" description="Disordered" evidence="1">
    <location>
        <begin position="47"/>
        <end position="126"/>
    </location>
</feature>
<gene>
    <name evidence="2" type="ORF">BpHYR1_039603</name>
</gene>
<evidence type="ECO:0000313" key="3">
    <source>
        <dbReference type="Proteomes" id="UP000276133"/>
    </source>
</evidence>
<dbReference type="EMBL" id="REGN01002899">
    <property type="protein sequence ID" value="RNA25559.1"/>
    <property type="molecule type" value="Genomic_DNA"/>
</dbReference>
<feature type="compositionally biased region" description="Polar residues" evidence="1">
    <location>
        <begin position="10"/>
        <end position="26"/>
    </location>
</feature>
<feature type="region of interest" description="Disordered" evidence="1">
    <location>
        <begin position="1"/>
        <end position="27"/>
    </location>
</feature>
<reference evidence="2 3" key="1">
    <citation type="journal article" date="2018" name="Sci. Rep.">
        <title>Genomic signatures of local adaptation to the degree of environmental predictability in rotifers.</title>
        <authorList>
            <person name="Franch-Gras L."/>
            <person name="Hahn C."/>
            <person name="Garcia-Roger E.M."/>
            <person name="Carmona M.J."/>
            <person name="Serra M."/>
            <person name="Gomez A."/>
        </authorList>
    </citation>
    <scope>NUCLEOTIDE SEQUENCE [LARGE SCALE GENOMIC DNA]</scope>
    <source>
        <strain evidence="2">HYR1</strain>
    </source>
</reference>
<accession>A0A3M7RQ04</accession>
<name>A0A3M7RQ04_BRAPC</name>
<organism evidence="2 3">
    <name type="scientific">Brachionus plicatilis</name>
    <name type="common">Marine rotifer</name>
    <name type="synonym">Brachionus muelleri</name>
    <dbReference type="NCBI Taxonomy" id="10195"/>
    <lineage>
        <taxon>Eukaryota</taxon>
        <taxon>Metazoa</taxon>
        <taxon>Spiralia</taxon>
        <taxon>Gnathifera</taxon>
        <taxon>Rotifera</taxon>
        <taxon>Eurotatoria</taxon>
        <taxon>Monogononta</taxon>
        <taxon>Pseudotrocha</taxon>
        <taxon>Ploima</taxon>
        <taxon>Brachionidae</taxon>
        <taxon>Brachionus</taxon>
    </lineage>
</organism>
<dbReference type="AlphaFoldDB" id="A0A3M7RQ04"/>
<proteinExistence type="predicted"/>
<evidence type="ECO:0000256" key="1">
    <source>
        <dbReference type="SAM" id="MobiDB-lite"/>
    </source>
</evidence>
<sequence>SNYRSRDANKQSAANTGKTSGQSQRGNEYELQLFIFIRKLVLSQQEENAEEFFRPKNLPDHDPSDDERGDQQQTAEGCDPLKLGYIKEENAEEFFGPENLPDHDPSDDEPGDQQQAAEGCEPLELG</sequence>
<feature type="non-terminal residue" evidence="2">
    <location>
        <position position="1"/>
    </location>
</feature>
<feature type="compositionally biased region" description="Basic and acidic residues" evidence="1">
    <location>
        <begin position="51"/>
        <end position="62"/>
    </location>
</feature>
<dbReference type="Proteomes" id="UP000276133">
    <property type="component" value="Unassembled WGS sequence"/>
</dbReference>
<comment type="caution">
    <text evidence="2">The sequence shown here is derived from an EMBL/GenBank/DDBJ whole genome shotgun (WGS) entry which is preliminary data.</text>
</comment>
<evidence type="ECO:0000313" key="2">
    <source>
        <dbReference type="EMBL" id="RNA25559.1"/>
    </source>
</evidence>
<keyword evidence="3" id="KW-1185">Reference proteome</keyword>